<dbReference type="EMBL" id="KZ502969">
    <property type="protein sequence ID" value="PKU69994.1"/>
    <property type="molecule type" value="Genomic_DNA"/>
</dbReference>
<keyword evidence="3" id="KW-1185">Reference proteome</keyword>
<gene>
    <name evidence="2" type="primary">GOR</name>
    <name evidence="2" type="ORF">MA16_Dca014953</name>
</gene>
<keyword evidence="1" id="KW-0732">Signal</keyword>
<reference evidence="2 3" key="2">
    <citation type="journal article" date="2017" name="Nature">
        <title>The Apostasia genome and the evolution of orchids.</title>
        <authorList>
            <person name="Zhang G.Q."/>
            <person name="Liu K.W."/>
            <person name="Li Z."/>
            <person name="Lohaus R."/>
            <person name="Hsiao Y.Y."/>
            <person name="Niu S.C."/>
            <person name="Wang J.Y."/>
            <person name="Lin Y.C."/>
            <person name="Xu Q."/>
            <person name="Chen L.J."/>
            <person name="Yoshida K."/>
            <person name="Fujiwara S."/>
            <person name="Wang Z.W."/>
            <person name="Zhang Y.Q."/>
            <person name="Mitsuda N."/>
            <person name="Wang M."/>
            <person name="Liu G.H."/>
            <person name="Pecoraro L."/>
            <person name="Huang H.X."/>
            <person name="Xiao X.J."/>
            <person name="Lin M."/>
            <person name="Wu X.Y."/>
            <person name="Wu W.L."/>
            <person name="Chen Y.Y."/>
            <person name="Chang S.B."/>
            <person name="Sakamoto S."/>
            <person name="Ohme-Takagi M."/>
            <person name="Yagi M."/>
            <person name="Zeng S.J."/>
            <person name="Shen C.Y."/>
            <person name="Yeh C.M."/>
            <person name="Luo Y.B."/>
            <person name="Tsai W.C."/>
            <person name="Van de Peer Y."/>
            <person name="Liu Z.J."/>
        </authorList>
    </citation>
    <scope>NUCLEOTIDE SEQUENCE [LARGE SCALE GENOMIC DNA]</scope>
    <source>
        <tissue evidence="2">The whole plant</tissue>
    </source>
</reference>
<sequence length="124" mass="12392">MAATVVAVAAAAAVSLTAPLLPFSSSSTLQILARKIPSPLSAASLLLFIHRTNSLGARAEADDGSDNGAVVERHNFDFDLFTIGAGSGGVRASRFAANYGASVTICELPFVAISSDPAGGVGGT</sequence>
<proteinExistence type="predicted"/>
<dbReference type="STRING" id="906689.A0A2I0W2V7"/>
<name>A0A2I0W2V7_9ASPA</name>
<organism evidence="2 3">
    <name type="scientific">Dendrobium catenatum</name>
    <dbReference type="NCBI Taxonomy" id="906689"/>
    <lineage>
        <taxon>Eukaryota</taxon>
        <taxon>Viridiplantae</taxon>
        <taxon>Streptophyta</taxon>
        <taxon>Embryophyta</taxon>
        <taxon>Tracheophyta</taxon>
        <taxon>Spermatophyta</taxon>
        <taxon>Magnoliopsida</taxon>
        <taxon>Liliopsida</taxon>
        <taxon>Asparagales</taxon>
        <taxon>Orchidaceae</taxon>
        <taxon>Epidendroideae</taxon>
        <taxon>Malaxideae</taxon>
        <taxon>Dendrobiinae</taxon>
        <taxon>Dendrobium</taxon>
    </lineage>
</organism>
<evidence type="ECO:0000313" key="2">
    <source>
        <dbReference type="EMBL" id="PKU69994.1"/>
    </source>
</evidence>
<dbReference type="InterPro" id="IPR036188">
    <property type="entry name" value="FAD/NAD-bd_sf"/>
</dbReference>
<feature type="chain" id="PRO_5014134919" evidence="1">
    <location>
        <begin position="18"/>
        <end position="124"/>
    </location>
</feature>
<dbReference type="PRINTS" id="PR00411">
    <property type="entry name" value="PNDRDTASEI"/>
</dbReference>
<reference evidence="2 3" key="1">
    <citation type="journal article" date="2016" name="Sci. Rep.">
        <title>The Dendrobium catenatum Lindl. genome sequence provides insights into polysaccharide synthase, floral development and adaptive evolution.</title>
        <authorList>
            <person name="Zhang G.Q."/>
            <person name="Xu Q."/>
            <person name="Bian C."/>
            <person name="Tsai W.C."/>
            <person name="Yeh C.M."/>
            <person name="Liu K.W."/>
            <person name="Yoshida K."/>
            <person name="Zhang L.S."/>
            <person name="Chang S.B."/>
            <person name="Chen F."/>
            <person name="Shi Y."/>
            <person name="Su Y.Y."/>
            <person name="Zhang Y.Q."/>
            <person name="Chen L.J."/>
            <person name="Yin Y."/>
            <person name="Lin M."/>
            <person name="Huang H."/>
            <person name="Deng H."/>
            <person name="Wang Z.W."/>
            <person name="Zhu S.L."/>
            <person name="Zhao X."/>
            <person name="Deng C."/>
            <person name="Niu S.C."/>
            <person name="Huang J."/>
            <person name="Wang M."/>
            <person name="Liu G.H."/>
            <person name="Yang H.J."/>
            <person name="Xiao X.J."/>
            <person name="Hsiao Y.Y."/>
            <person name="Wu W.L."/>
            <person name="Chen Y.Y."/>
            <person name="Mitsuda N."/>
            <person name="Ohme-Takagi M."/>
            <person name="Luo Y.B."/>
            <person name="Van de Peer Y."/>
            <person name="Liu Z.J."/>
        </authorList>
    </citation>
    <scope>NUCLEOTIDE SEQUENCE [LARGE SCALE GENOMIC DNA]</scope>
    <source>
        <tissue evidence="2">The whole plant</tissue>
    </source>
</reference>
<dbReference type="AlphaFoldDB" id="A0A2I0W2V7"/>
<evidence type="ECO:0000313" key="3">
    <source>
        <dbReference type="Proteomes" id="UP000233837"/>
    </source>
</evidence>
<dbReference type="Proteomes" id="UP000233837">
    <property type="component" value="Unassembled WGS sequence"/>
</dbReference>
<evidence type="ECO:0000256" key="1">
    <source>
        <dbReference type="SAM" id="SignalP"/>
    </source>
</evidence>
<feature type="signal peptide" evidence="1">
    <location>
        <begin position="1"/>
        <end position="17"/>
    </location>
</feature>
<protein>
    <submittedName>
        <fullName evidence="2">Glutathione reductase, chloroplastic</fullName>
    </submittedName>
</protein>
<dbReference type="Gene3D" id="3.50.50.60">
    <property type="entry name" value="FAD/NAD(P)-binding domain"/>
    <property type="match status" value="1"/>
</dbReference>
<accession>A0A2I0W2V7</accession>
<dbReference type="SUPFAM" id="SSF51905">
    <property type="entry name" value="FAD/NAD(P)-binding domain"/>
    <property type="match status" value="1"/>
</dbReference>